<reference evidence="1 2" key="1">
    <citation type="submission" date="2023-12" db="EMBL/GenBank/DDBJ databases">
        <title>Baltic Sea Cyanobacteria.</title>
        <authorList>
            <person name="Delbaje E."/>
            <person name="Fewer D.P."/>
            <person name="Shishido T.K."/>
        </authorList>
    </citation>
    <scope>NUCLEOTIDE SEQUENCE [LARGE SCALE GENOMIC DNA]</scope>
    <source>
        <strain evidence="1 2">UHCC 0060</strain>
    </source>
</reference>
<protein>
    <submittedName>
        <fullName evidence="1">Uncharacterized protein</fullName>
    </submittedName>
</protein>
<gene>
    <name evidence="1" type="ORF">VB695_05425</name>
</gene>
<evidence type="ECO:0000313" key="2">
    <source>
        <dbReference type="Proteomes" id="UP001303285"/>
    </source>
</evidence>
<accession>A0ABU5UP21</accession>
<dbReference type="RefSeq" id="WP_159076566.1">
    <property type="nucleotide sequence ID" value="NZ_JAYGHK010000011.1"/>
</dbReference>
<keyword evidence="2" id="KW-1185">Reference proteome</keyword>
<dbReference type="Proteomes" id="UP001303285">
    <property type="component" value="Unassembled WGS sequence"/>
</dbReference>
<organism evidence="1 2">
    <name type="scientific">Nodularia spumigena UHCC 0060</name>
    <dbReference type="NCBI Taxonomy" id="3110300"/>
    <lineage>
        <taxon>Bacteria</taxon>
        <taxon>Bacillati</taxon>
        <taxon>Cyanobacteriota</taxon>
        <taxon>Cyanophyceae</taxon>
        <taxon>Nostocales</taxon>
        <taxon>Nodulariaceae</taxon>
        <taxon>Nodularia</taxon>
    </lineage>
</organism>
<sequence length="63" mass="7021">MNRLLAHRKPLFISEAVSEDQSIFQPEISDTSERLILVTITVSKSAVPKGAAHETKTQALRLF</sequence>
<name>A0ABU5UP21_NODSP</name>
<dbReference type="EMBL" id="JAYGHK010000011">
    <property type="protein sequence ID" value="MEA5607524.1"/>
    <property type="molecule type" value="Genomic_DNA"/>
</dbReference>
<proteinExistence type="predicted"/>
<comment type="caution">
    <text evidence="1">The sequence shown here is derived from an EMBL/GenBank/DDBJ whole genome shotgun (WGS) entry which is preliminary data.</text>
</comment>
<dbReference type="GeneID" id="78019996"/>
<evidence type="ECO:0000313" key="1">
    <source>
        <dbReference type="EMBL" id="MEA5607524.1"/>
    </source>
</evidence>